<keyword evidence="3 8" id="KW-0418">Kinase</keyword>
<evidence type="ECO:0000256" key="6">
    <source>
        <dbReference type="ARBA" id="ARBA00051245"/>
    </source>
</evidence>
<dbReference type="InterPro" id="IPR050198">
    <property type="entry name" value="Non-receptor_tyrosine_kinases"/>
</dbReference>
<evidence type="ECO:0000313" key="13">
    <source>
        <dbReference type="Proteomes" id="UP001175271"/>
    </source>
</evidence>
<keyword evidence="2 8" id="KW-0547">Nucleotide-binding</keyword>
<proteinExistence type="inferred from homology"/>
<dbReference type="AlphaFoldDB" id="A0AA39I2C6"/>
<dbReference type="EC" id="2.7.10.2" evidence="8"/>
<evidence type="ECO:0000256" key="8">
    <source>
        <dbReference type="RuleBase" id="RU362096"/>
    </source>
</evidence>
<protein>
    <recommendedName>
        <fullName evidence="8">Tyrosine-protein kinase</fullName>
        <ecNumber evidence="8">2.7.10.2</ecNumber>
    </recommendedName>
</protein>
<comment type="catalytic activity">
    <reaction evidence="6 8">
        <text>L-tyrosyl-[protein] + ATP = O-phospho-L-tyrosyl-[protein] + ADP + H(+)</text>
        <dbReference type="Rhea" id="RHEA:10596"/>
        <dbReference type="Rhea" id="RHEA-COMP:10136"/>
        <dbReference type="Rhea" id="RHEA-COMP:20101"/>
        <dbReference type="ChEBI" id="CHEBI:15378"/>
        <dbReference type="ChEBI" id="CHEBI:30616"/>
        <dbReference type="ChEBI" id="CHEBI:46858"/>
        <dbReference type="ChEBI" id="CHEBI:61978"/>
        <dbReference type="ChEBI" id="CHEBI:456216"/>
        <dbReference type="EC" id="2.7.10.2"/>
    </reaction>
</comment>
<evidence type="ECO:0000256" key="9">
    <source>
        <dbReference type="SAM" id="MobiDB-lite"/>
    </source>
</evidence>
<feature type="domain" description="Protein kinase" evidence="11">
    <location>
        <begin position="141"/>
        <end position="411"/>
    </location>
</feature>
<organism evidence="12 13">
    <name type="scientific">Steinernema hermaphroditum</name>
    <dbReference type="NCBI Taxonomy" id="289476"/>
    <lineage>
        <taxon>Eukaryota</taxon>
        <taxon>Metazoa</taxon>
        <taxon>Ecdysozoa</taxon>
        <taxon>Nematoda</taxon>
        <taxon>Chromadorea</taxon>
        <taxon>Rhabditida</taxon>
        <taxon>Tylenchina</taxon>
        <taxon>Panagrolaimomorpha</taxon>
        <taxon>Strongyloidoidea</taxon>
        <taxon>Steinernematidae</taxon>
        <taxon>Steinernema</taxon>
    </lineage>
</organism>
<keyword evidence="13" id="KW-1185">Reference proteome</keyword>
<dbReference type="InterPro" id="IPR036860">
    <property type="entry name" value="SH2_dom_sf"/>
</dbReference>
<feature type="compositionally biased region" description="Polar residues" evidence="9">
    <location>
        <begin position="458"/>
        <end position="479"/>
    </location>
</feature>
<feature type="region of interest" description="Disordered" evidence="9">
    <location>
        <begin position="455"/>
        <end position="541"/>
    </location>
</feature>
<feature type="domain" description="SH2" evidence="10">
    <location>
        <begin position="17"/>
        <end position="126"/>
    </location>
</feature>
<evidence type="ECO:0000256" key="2">
    <source>
        <dbReference type="ARBA" id="ARBA00022741"/>
    </source>
</evidence>
<keyword evidence="7" id="KW-0727">SH2 domain</keyword>
<sequence>MSREPSRYSSDLIEQDWYHGMVLEEHCTKLLRKRGDFLVRAVGETADSIKLILSVRSTKSSSALPCPILHLNLDHSEQNGWTLEAKDSAGKDGSDSKPKCFPTLAKLIQNYKEHSLPDASRLIRGCPRPPWFISHSQMKFYSHGDRIGSGNFCVVYKGNYKRCDVAIKVCQPRNEQTASEDVEHRRAANAKRQLLQEGSIMANLTHPNIITFIGICCDQPPVCIVMELCTGGSLIEHLFKFGDEISIGERVEYCNQASNGMAYLHSKNLVHRDLAARNCLFNVYGILKIADFGLSKILNNVLDKNAKGKGGDLPIPLRWMAPEGLREAATVSQKSDVWSFGVVMFEIFNNGQRPWNNDDEWPLKRIATHIRKGIMPVPPEKTPESLKQLMKACWRLDPAERSSFAEINNTIRKIKCDFAAPLPAESTLAKVKGVRPLSLDEYVILVEKARVEEREDSCLSSAQSMKSQKTTRSRLISMQRSRKSRIIRRTDRTENIGSQMSKTRSVARRSSHSRKRRSETEGGYKHKGNDGLDHQQECHKQ</sequence>
<evidence type="ECO:0000313" key="12">
    <source>
        <dbReference type="EMBL" id="KAK0415815.1"/>
    </source>
</evidence>
<evidence type="ECO:0000256" key="4">
    <source>
        <dbReference type="ARBA" id="ARBA00022840"/>
    </source>
</evidence>
<dbReference type="SUPFAM" id="SSF56112">
    <property type="entry name" value="Protein kinase-like (PK-like)"/>
    <property type="match status" value="1"/>
</dbReference>
<reference evidence="12" key="1">
    <citation type="submission" date="2023-06" db="EMBL/GenBank/DDBJ databases">
        <title>Genomic analysis of the entomopathogenic nematode Steinernema hermaphroditum.</title>
        <authorList>
            <person name="Schwarz E.M."/>
            <person name="Heppert J.K."/>
            <person name="Baniya A."/>
            <person name="Schwartz H.T."/>
            <person name="Tan C.-H."/>
            <person name="Antoshechkin I."/>
            <person name="Sternberg P.W."/>
            <person name="Goodrich-Blair H."/>
            <person name="Dillman A.R."/>
        </authorList>
    </citation>
    <scope>NUCLEOTIDE SEQUENCE</scope>
    <source>
        <strain evidence="12">PS9179</strain>
        <tissue evidence="12">Whole animal</tissue>
    </source>
</reference>
<keyword evidence="5 8" id="KW-0829">Tyrosine-protein kinase</keyword>
<dbReference type="PANTHER" id="PTHR24418">
    <property type="entry name" value="TYROSINE-PROTEIN KINASE"/>
    <property type="match status" value="1"/>
</dbReference>
<dbReference type="PROSITE" id="PS00109">
    <property type="entry name" value="PROTEIN_KINASE_TYR"/>
    <property type="match status" value="1"/>
</dbReference>
<name>A0AA39I2C6_9BILA</name>
<dbReference type="InterPro" id="IPR011009">
    <property type="entry name" value="Kinase-like_dom_sf"/>
</dbReference>
<evidence type="ECO:0000256" key="1">
    <source>
        <dbReference type="ARBA" id="ARBA00022679"/>
    </source>
</evidence>
<evidence type="ECO:0000256" key="7">
    <source>
        <dbReference type="PROSITE-ProRule" id="PRU00191"/>
    </source>
</evidence>
<dbReference type="PROSITE" id="PS50011">
    <property type="entry name" value="PROTEIN_KINASE_DOM"/>
    <property type="match status" value="1"/>
</dbReference>
<dbReference type="SMART" id="SM00252">
    <property type="entry name" value="SH2"/>
    <property type="match status" value="1"/>
</dbReference>
<dbReference type="GO" id="GO:0004715">
    <property type="term" value="F:non-membrane spanning protein tyrosine kinase activity"/>
    <property type="evidence" value="ECO:0007669"/>
    <property type="project" value="UniProtKB-EC"/>
</dbReference>
<dbReference type="CDD" id="cd00192">
    <property type="entry name" value="PTKc"/>
    <property type="match status" value="1"/>
</dbReference>
<dbReference type="EMBL" id="JAUCMV010000002">
    <property type="protein sequence ID" value="KAK0415815.1"/>
    <property type="molecule type" value="Genomic_DNA"/>
</dbReference>
<dbReference type="SMART" id="SM00219">
    <property type="entry name" value="TyrKc"/>
    <property type="match status" value="1"/>
</dbReference>
<gene>
    <name evidence="12" type="ORF">QR680_012135</name>
</gene>
<dbReference type="GO" id="GO:0005524">
    <property type="term" value="F:ATP binding"/>
    <property type="evidence" value="ECO:0007669"/>
    <property type="project" value="UniProtKB-KW"/>
</dbReference>
<dbReference type="SUPFAM" id="SSF55550">
    <property type="entry name" value="SH2 domain"/>
    <property type="match status" value="1"/>
</dbReference>
<accession>A0AA39I2C6</accession>
<dbReference type="PROSITE" id="PS50001">
    <property type="entry name" value="SH2"/>
    <property type="match status" value="1"/>
</dbReference>
<dbReference type="InterPro" id="IPR001245">
    <property type="entry name" value="Ser-Thr/Tyr_kinase_cat_dom"/>
</dbReference>
<evidence type="ECO:0000256" key="5">
    <source>
        <dbReference type="ARBA" id="ARBA00023137"/>
    </source>
</evidence>
<feature type="compositionally biased region" description="Basic residues" evidence="9">
    <location>
        <begin position="505"/>
        <end position="517"/>
    </location>
</feature>
<comment type="caution">
    <text evidence="12">The sequence shown here is derived from an EMBL/GenBank/DDBJ whole genome shotgun (WGS) entry which is preliminary data.</text>
</comment>
<dbReference type="Proteomes" id="UP001175271">
    <property type="component" value="Unassembled WGS sequence"/>
</dbReference>
<dbReference type="Pfam" id="PF07714">
    <property type="entry name" value="PK_Tyr_Ser-Thr"/>
    <property type="match status" value="1"/>
</dbReference>
<dbReference type="Gene3D" id="1.10.510.10">
    <property type="entry name" value="Transferase(Phosphotransferase) domain 1"/>
    <property type="match status" value="1"/>
</dbReference>
<comment type="similarity">
    <text evidence="8">Belongs to the protein kinase superfamily. Tyr protein kinase family.</text>
</comment>
<dbReference type="Gene3D" id="3.30.505.10">
    <property type="entry name" value="SH2 domain"/>
    <property type="match status" value="1"/>
</dbReference>
<feature type="compositionally biased region" description="Basic and acidic residues" evidence="9">
    <location>
        <begin position="518"/>
        <end position="541"/>
    </location>
</feature>
<evidence type="ECO:0000259" key="10">
    <source>
        <dbReference type="PROSITE" id="PS50001"/>
    </source>
</evidence>
<dbReference type="InterPro" id="IPR000980">
    <property type="entry name" value="SH2"/>
</dbReference>
<dbReference type="InterPro" id="IPR020635">
    <property type="entry name" value="Tyr_kinase_cat_dom"/>
</dbReference>
<evidence type="ECO:0000256" key="3">
    <source>
        <dbReference type="ARBA" id="ARBA00022777"/>
    </source>
</evidence>
<evidence type="ECO:0000259" key="11">
    <source>
        <dbReference type="PROSITE" id="PS50011"/>
    </source>
</evidence>
<dbReference type="InterPro" id="IPR000719">
    <property type="entry name" value="Prot_kinase_dom"/>
</dbReference>
<keyword evidence="1 8" id="KW-0808">Transferase</keyword>
<dbReference type="PRINTS" id="PR00109">
    <property type="entry name" value="TYRKINASE"/>
</dbReference>
<dbReference type="InterPro" id="IPR008266">
    <property type="entry name" value="Tyr_kinase_AS"/>
</dbReference>
<keyword evidence="4 8" id="KW-0067">ATP-binding</keyword>